<proteinExistence type="predicted"/>
<gene>
    <name evidence="1" type="ORF">SDC9_135959</name>
</gene>
<reference evidence="1" key="1">
    <citation type="submission" date="2019-08" db="EMBL/GenBank/DDBJ databases">
        <authorList>
            <person name="Kucharzyk K."/>
            <person name="Murdoch R.W."/>
            <person name="Higgins S."/>
            <person name="Loffler F."/>
        </authorList>
    </citation>
    <scope>NUCLEOTIDE SEQUENCE</scope>
</reference>
<sequence>MLGQRAVGIHPAVGQQRRGRAVLQVSHRAQSGMTPEALGARELGRGSLLRVQMQAAMLEELGLCVIGKRNIQPVYPGHGLAGRIVVGVPVPAALGQKVAARHADRVAVDHGPHAFAFDHKAKGMLSVAMLGRIFARHQVLDGSPQRGRGKRAAAQRRIGQRNRAALAAPAHGDDATGFIRQLEQILPAPQMRGGLAFGMGRHQAADFRPQRHQHFLLETSVQLRKRCCGLGLAGGVAGRELDR</sequence>
<dbReference type="AlphaFoldDB" id="A0A645DI12"/>
<organism evidence="1">
    <name type="scientific">bioreactor metagenome</name>
    <dbReference type="NCBI Taxonomy" id="1076179"/>
    <lineage>
        <taxon>unclassified sequences</taxon>
        <taxon>metagenomes</taxon>
        <taxon>ecological metagenomes</taxon>
    </lineage>
</organism>
<name>A0A645DI12_9ZZZZ</name>
<accession>A0A645DI12</accession>
<dbReference type="EMBL" id="VSSQ01036387">
    <property type="protein sequence ID" value="MPM88855.1"/>
    <property type="molecule type" value="Genomic_DNA"/>
</dbReference>
<protein>
    <submittedName>
        <fullName evidence="1">Uncharacterized protein</fullName>
    </submittedName>
</protein>
<comment type="caution">
    <text evidence="1">The sequence shown here is derived from an EMBL/GenBank/DDBJ whole genome shotgun (WGS) entry which is preliminary data.</text>
</comment>
<evidence type="ECO:0000313" key="1">
    <source>
        <dbReference type="EMBL" id="MPM88855.1"/>
    </source>
</evidence>